<dbReference type="Pfam" id="PF00578">
    <property type="entry name" value="AhpC-TSA"/>
    <property type="match status" value="1"/>
</dbReference>
<dbReference type="GO" id="GO:0016209">
    <property type="term" value="F:antioxidant activity"/>
    <property type="evidence" value="ECO:0007669"/>
    <property type="project" value="InterPro"/>
</dbReference>
<protein>
    <submittedName>
        <fullName evidence="2">PUTATIVE LIPOPROTEIN THIREDOXIN</fullName>
    </submittedName>
</protein>
<dbReference type="SUPFAM" id="SSF52833">
    <property type="entry name" value="Thioredoxin-like"/>
    <property type="match status" value="1"/>
</dbReference>
<feature type="domain" description="Thioredoxin" evidence="1">
    <location>
        <begin position="69"/>
        <end position="233"/>
    </location>
</feature>
<dbReference type="PROSITE" id="PS51352">
    <property type="entry name" value="THIOREDOXIN_2"/>
    <property type="match status" value="1"/>
</dbReference>
<name>A0A1W1BT76_9ZZZZ</name>
<gene>
    <name evidence="2" type="ORF">MNB_SV-12-1751</name>
</gene>
<dbReference type="Gene3D" id="3.40.30.10">
    <property type="entry name" value="Glutaredoxin"/>
    <property type="match status" value="1"/>
</dbReference>
<dbReference type="InterPro" id="IPR000866">
    <property type="entry name" value="AhpC/TSA"/>
</dbReference>
<evidence type="ECO:0000313" key="2">
    <source>
        <dbReference type="EMBL" id="SFV56687.1"/>
    </source>
</evidence>
<dbReference type="EMBL" id="FPHE01000071">
    <property type="protein sequence ID" value="SFV56687.1"/>
    <property type="molecule type" value="Genomic_DNA"/>
</dbReference>
<accession>A0A1W1BT76</accession>
<dbReference type="GO" id="GO:0016491">
    <property type="term" value="F:oxidoreductase activity"/>
    <property type="evidence" value="ECO:0007669"/>
    <property type="project" value="InterPro"/>
</dbReference>
<evidence type="ECO:0000259" key="1">
    <source>
        <dbReference type="PROSITE" id="PS51352"/>
    </source>
</evidence>
<dbReference type="InterPro" id="IPR013766">
    <property type="entry name" value="Thioredoxin_domain"/>
</dbReference>
<dbReference type="InterPro" id="IPR050553">
    <property type="entry name" value="Thioredoxin_ResA/DsbE_sf"/>
</dbReference>
<dbReference type="InterPro" id="IPR036249">
    <property type="entry name" value="Thioredoxin-like_sf"/>
</dbReference>
<organism evidence="2">
    <name type="scientific">hydrothermal vent metagenome</name>
    <dbReference type="NCBI Taxonomy" id="652676"/>
    <lineage>
        <taxon>unclassified sequences</taxon>
        <taxon>metagenomes</taxon>
        <taxon>ecological metagenomes</taxon>
    </lineage>
</organism>
<dbReference type="AlphaFoldDB" id="A0A1W1BT76"/>
<proteinExistence type="predicted"/>
<reference evidence="2" key="1">
    <citation type="submission" date="2016-10" db="EMBL/GenBank/DDBJ databases">
        <authorList>
            <person name="de Groot N.N."/>
        </authorList>
    </citation>
    <scope>NUCLEOTIDE SEQUENCE</scope>
</reference>
<dbReference type="PANTHER" id="PTHR42852">
    <property type="entry name" value="THIOL:DISULFIDE INTERCHANGE PROTEIN DSBE"/>
    <property type="match status" value="1"/>
</dbReference>
<keyword evidence="2" id="KW-0449">Lipoprotein</keyword>
<sequence>MKRKRVVSIVMLSALALLNTGCIKKYFYNNKNIENEVKNQNITPTKAEVTSMIPVIECEETATPKKSNCDIGAISKDELKKTPQQGEQYTLKSIRGKTIHISKTPKGFLFPQYRGKVIILEMFGKDCPHCTNEIPVIRKIRSKYRGKLEVIAIQSQDRMSKSFASNYINQYKIRYPIIEGEDAHNLQYSVQDTFGWTGILPYILIIQDGIVKYIHDRGEASYKELNRDISELF</sequence>
<dbReference type="PANTHER" id="PTHR42852:SF17">
    <property type="entry name" value="THIOREDOXIN-LIKE PROTEIN HI_1115"/>
    <property type="match status" value="1"/>
</dbReference>
<dbReference type="CDD" id="cd02966">
    <property type="entry name" value="TlpA_like_family"/>
    <property type="match status" value="1"/>
</dbReference>